<evidence type="ECO:0000259" key="11">
    <source>
        <dbReference type="PROSITE" id="PS01124"/>
    </source>
</evidence>
<dbReference type="GO" id="GO:0043565">
    <property type="term" value="F:sequence-specific DNA binding"/>
    <property type="evidence" value="ECO:0007669"/>
    <property type="project" value="InterPro"/>
</dbReference>
<organism evidence="12 13">
    <name type="scientific">Aureibaculum algae</name>
    <dbReference type="NCBI Taxonomy" id="2584122"/>
    <lineage>
        <taxon>Bacteria</taxon>
        <taxon>Pseudomonadati</taxon>
        <taxon>Bacteroidota</taxon>
        <taxon>Flavobacteriia</taxon>
        <taxon>Flavobacteriales</taxon>
        <taxon>Flavobacteriaceae</taxon>
        <taxon>Aureibaculum</taxon>
    </lineage>
</organism>
<keyword evidence="9" id="KW-1133">Transmembrane helix</keyword>
<dbReference type="SMART" id="SM00028">
    <property type="entry name" value="TPR"/>
    <property type="match status" value="5"/>
</dbReference>
<dbReference type="GO" id="GO:0005737">
    <property type="term" value="C:cytoplasm"/>
    <property type="evidence" value="ECO:0007669"/>
    <property type="project" value="UniProtKB-SubCell"/>
</dbReference>
<keyword evidence="9" id="KW-0472">Membrane</keyword>
<name>A0A5B7U0Q9_9FLAO</name>
<evidence type="ECO:0000313" key="12">
    <source>
        <dbReference type="EMBL" id="QCX40627.1"/>
    </source>
</evidence>
<dbReference type="PROSITE" id="PS01124">
    <property type="entry name" value="HTH_ARAC_FAMILY_2"/>
    <property type="match status" value="1"/>
</dbReference>
<keyword evidence="2" id="KW-0963">Cytoplasm</keyword>
<feature type="transmembrane region" description="Helical" evidence="9">
    <location>
        <begin position="389"/>
        <end position="411"/>
    </location>
</feature>
<proteinExistence type="inferred from homology"/>
<evidence type="ECO:0000256" key="9">
    <source>
        <dbReference type="SAM" id="Phobius"/>
    </source>
</evidence>
<dbReference type="InterPro" id="IPR009057">
    <property type="entry name" value="Homeodomain-like_sf"/>
</dbReference>
<evidence type="ECO:0000256" key="10">
    <source>
        <dbReference type="SAM" id="SignalP"/>
    </source>
</evidence>
<keyword evidence="9" id="KW-0812">Transmembrane</keyword>
<evidence type="ECO:0000256" key="1">
    <source>
        <dbReference type="ARBA" id="ARBA00004496"/>
    </source>
</evidence>
<dbReference type="SUPFAM" id="SSF48452">
    <property type="entry name" value="TPR-like"/>
    <property type="match status" value="2"/>
</dbReference>
<keyword evidence="3" id="KW-0677">Repeat</keyword>
<feature type="repeat" description="TPR" evidence="8">
    <location>
        <begin position="286"/>
        <end position="319"/>
    </location>
</feature>
<evidence type="ECO:0000256" key="5">
    <source>
        <dbReference type="ARBA" id="ARBA00023015"/>
    </source>
</evidence>
<evidence type="ECO:0000313" key="13">
    <source>
        <dbReference type="Proteomes" id="UP000306229"/>
    </source>
</evidence>
<keyword evidence="4 8" id="KW-0802">TPR repeat</keyword>
<keyword evidence="13" id="KW-1185">Reference proteome</keyword>
<feature type="signal peptide" evidence="10">
    <location>
        <begin position="1"/>
        <end position="24"/>
    </location>
</feature>
<evidence type="ECO:0000256" key="8">
    <source>
        <dbReference type="PROSITE-ProRule" id="PRU00339"/>
    </source>
</evidence>
<dbReference type="PANTHER" id="PTHR46630:SF1">
    <property type="entry name" value="TETRATRICOPEPTIDE REPEAT PROTEIN 29"/>
    <property type="match status" value="1"/>
</dbReference>
<sequence length="573" mass="66508">MKIVFKISILLICLSSFSTTISYAQDLKDYKKEYETLQDSVSKYTNSNKRLAVDFEKELLQLAEKNNDTTGIIKLLHRLGSNSQVIAEFEQSIGYFQKELKLISKYNINRDSIKFKGFTEIEILAQLGQNYKLLGQYDKAFKTYDKCLIIAERDHLEFYKAVMPAIIADLHFTVGDYKEALIKNKKSFSALTKVTDIDKNIIVHNRSSIALNLSEIYLKLNEKDSAIWILNDDVLDQLDSVSRFKMRVIAQRGKIYLKKEEFQKALLNLKEAEKMAYKYDSVLAPAVVYYDLAETYFKINEKEKAIHTLEEGIAVAKPRVKETSLTEDYKLLAKIYKETGNLEKSNEYYEKYILNQTALEKSKDTISTSFHTQKLSNLEKEKISQNNKFYLFMSIGLVLVLILIAYILYLIKEKKKNTEKFNVLLSKFNQEEKSTLEIIDTKDKVLEEKVSAEVNEETTYLILAGLQTLKEQEYFLRQDCNSYNVAKKIKTNTTYLSKVINSHFEKNFNTYINDLRINYAILRLKNDSRFRSFSVQSIAEEIGYKSADSFSKYFKLSTGLNPSFYIKQLNSLS</sequence>
<feature type="chain" id="PRO_5023055226" evidence="10">
    <location>
        <begin position="25"/>
        <end position="573"/>
    </location>
</feature>
<dbReference type="PROSITE" id="PS50005">
    <property type="entry name" value="TPR"/>
    <property type="match status" value="2"/>
</dbReference>
<dbReference type="Pfam" id="PF13181">
    <property type="entry name" value="TPR_8"/>
    <property type="match status" value="3"/>
</dbReference>
<keyword evidence="10" id="KW-0732">Signal</keyword>
<evidence type="ECO:0000256" key="7">
    <source>
        <dbReference type="ARBA" id="ARBA00038253"/>
    </source>
</evidence>
<dbReference type="Gene3D" id="1.10.10.60">
    <property type="entry name" value="Homeodomain-like"/>
    <property type="match status" value="2"/>
</dbReference>
<evidence type="ECO:0000256" key="4">
    <source>
        <dbReference type="ARBA" id="ARBA00022803"/>
    </source>
</evidence>
<dbReference type="SUPFAM" id="SSF46689">
    <property type="entry name" value="Homeodomain-like"/>
    <property type="match status" value="1"/>
</dbReference>
<reference evidence="12 13" key="1">
    <citation type="submission" date="2019-05" db="EMBL/GenBank/DDBJ databases">
        <title>Algicella ahnfeltiae gen. nov., sp. nov., a novel marine bacterium of the family Flavobacteriaceae isolated from a red alga.</title>
        <authorList>
            <person name="Nedashkovskaya O.I."/>
            <person name="Kukhlevskiy A.D."/>
            <person name="Kim S.-G."/>
            <person name="Zhukova N.V."/>
            <person name="Mikhailov V.V."/>
        </authorList>
    </citation>
    <scope>NUCLEOTIDE SEQUENCE [LARGE SCALE GENOMIC DNA]</scope>
    <source>
        <strain evidence="12 13">10Alg115</strain>
    </source>
</reference>
<feature type="repeat" description="TPR" evidence="8">
    <location>
        <begin position="121"/>
        <end position="154"/>
    </location>
</feature>
<keyword evidence="6" id="KW-0804">Transcription</keyword>
<dbReference type="InterPro" id="IPR051476">
    <property type="entry name" value="Bac_ResReg_Asp_Phosphatase"/>
</dbReference>
<gene>
    <name evidence="12" type="ORF">FF125_20095</name>
</gene>
<dbReference type="RefSeq" id="WP_138951791.1">
    <property type="nucleotide sequence ID" value="NZ_CP040749.1"/>
</dbReference>
<comment type="subcellular location">
    <subcellularLocation>
        <location evidence="1">Cytoplasm</location>
    </subcellularLocation>
</comment>
<dbReference type="InterPro" id="IPR011990">
    <property type="entry name" value="TPR-like_helical_dom_sf"/>
</dbReference>
<comment type="similarity">
    <text evidence="7">Belongs to the Rap family.</text>
</comment>
<dbReference type="Proteomes" id="UP000306229">
    <property type="component" value="Chromosome"/>
</dbReference>
<feature type="domain" description="HTH araC/xylS-type" evidence="11">
    <location>
        <begin position="484"/>
        <end position="568"/>
    </location>
</feature>
<evidence type="ECO:0000256" key="3">
    <source>
        <dbReference type="ARBA" id="ARBA00022737"/>
    </source>
</evidence>
<dbReference type="PANTHER" id="PTHR46630">
    <property type="entry name" value="TETRATRICOPEPTIDE REPEAT PROTEIN 29"/>
    <property type="match status" value="1"/>
</dbReference>
<dbReference type="Gene3D" id="1.25.40.10">
    <property type="entry name" value="Tetratricopeptide repeat domain"/>
    <property type="match status" value="2"/>
</dbReference>
<dbReference type="GO" id="GO:0003700">
    <property type="term" value="F:DNA-binding transcription factor activity"/>
    <property type="evidence" value="ECO:0007669"/>
    <property type="project" value="InterPro"/>
</dbReference>
<accession>A0A5B7U0Q9</accession>
<evidence type="ECO:0000256" key="2">
    <source>
        <dbReference type="ARBA" id="ARBA00022490"/>
    </source>
</evidence>
<dbReference type="InterPro" id="IPR019734">
    <property type="entry name" value="TPR_rpt"/>
</dbReference>
<dbReference type="OrthoDB" id="5295174at2"/>
<dbReference type="AlphaFoldDB" id="A0A5B7U0Q9"/>
<evidence type="ECO:0000256" key="6">
    <source>
        <dbReference type="ARBA" id="ARBA00023163"/>
    </source>
</evidence>
<dbReference type="InterPro" id="IPR018060">
    <property type="entry name" value="HTH_AraC"/>
</dbReference>
<dbReference type="Pfam" id="PF12833">
    <property type="entry name" value="HTH_18"/>
    <property type="match status" value="1"/>
</dbReference>
<dbReference type="KEGG" id="fbe:FF125_20095"/>
<keyword evidence="5" id="KW-0805">Transcription regulation</keyword>
<dbReference type="SMART" id="SM00342">
    <property type="entry name" value="HTH_ARAC"/>
    <property type="match status" value="1"/>
</dbReference>
<dbReference type="EMBL" id="CP040749">
    <property type="protein sequence ID" value="QCX40627.1"/>
    <property type="molecule type" value="Genomic_DNA"/>
</dbReference>
<protein>
    <submittedName>
        <fullName evidence="12">Helix-turn-helix domain-containing protein</fullName>
    </submittedName>
</protein>